<keyword evidence="2" id="KW-1185">Reference proteome</keyword>
<protein>
    <submittedName>
        <fullName evidence="1">Uncharacterized protein</fullName>
    </submittedName>
</protein>
<sequence>MLGRVLNSLRVRVLKSISIDAELKRTWRYEKLRKLPVEAEDTCLNCTKAVPVSKSKMKATNTDKTSELFYLEQPGG</sequence>
<dbReference type="Proteomes" id="UP000219338">
    <property type="component" value="Unassembled WGS sequence"/>
</dbReference>
<evidence type="ECO:0000313" key="1">
    <source>
        <dbReference type="EMBL" id="SJL14581.1"/>
    </source>
</evidence>
<reference evidence="2" key="1">
    <citation type="journal article" date="2017" name="Nat. Ecol. Evol.">
        <title>Genome expansion and lineage-specific genetic innovations in the forest pathogenic fungi Armillaria.</title>
        <authorList>
            <person name="Sipos G."/>
            <person name="Prasanna A.N."/>
            <person name="Walter M.C."/>
            <person name="O'Connor E."/>
            <person name="Balint B."/>
            <person name="Krizsan K."/>
            <person name="Kiss B."/>
            <person name="Hess J."/>
            <person name="Varga T."/>
            <person name="Slot J."/>
            <person name="Riley R."/>
            <person name="Boka B."/>
            <person name="Rigling D."/>
            <person name="Barry K."/>
            <person name="Lee J."/>
            <person name="Mihaltcheva S."/>
            <person name="LaButti K."/>
            <person name="Lipzen A."/>
            <person name="Waldron R."/>
            <person name="Moloney N.M."/>
            <person name="Sperisen C."/>
            <person name="Kredics L."/>
            <person name="Vagvoelgyi C."/>
            <person name="Patrignani A."/>
            <person name="Fitzpatrick D."/>
            <person name="Nagy I."/>
            <person name="Doyle S."/>
            <person name="Anderson J.B."/>
            <person name="Grigoriev I.V."/>
            <person name="Gueldener U."/>
            <person name="Muensterkoetter M."/>
            <person name="Nagy L.G."/>
        </authorList>
    </citation>
    <scope>NUCLEOTIDE SEQUENCE [LARGE SCALE GENOMIC DNA]</scope>
    <source>
        <strain evidence="2">C18/9</strain>
    </source>
</reference>
<name>A0A284S0N8_ARMOS</name>
<dbReference type="AlphaFoldDB" id="A0A284S0N8"/>
<organism evidence="1 2">
    <name type="scientific">Armillaria ostoyae</name>
    <name type="common">Armillaria root rot fungus</name>
    <dbReference type="NCBI Taxonomy" id="47428"/>
    <lineage>
        <taxon>Eukaryota</taxon>
        <taxon>Fungi</taxon>
        <taxon>Dikarya</taxon>
        <taxon>Basidiomycota</taxon>
        <taxon>Agaricomycotina</taxon>
        <taxon>Agaricomycetes</taxon>
        <taxon>Agaricomycetidae</taxon>
        <taxon>Agaricales</taxon>
        <taxon>Marasmiineae</taxon>
        <taxon>Physalacriaceae</taxon>
        <taxon>Armillaria</taxon>
    </lineage>
</organism>
<accession>A0A284S0N8</accession>
<gene>
    <name evidence="1" type="ORF">ARMOST_18044</name>
</gene>
<evidence type="ECO:0000313" key="2">
    <source>
        <dbReference type="Proteomes" id="UP000219338"/>
    </source>
</evidence>
<dbReference type="EMBL" id="FUEG01000024">
    <property type="protein sequence ID" value="SJL14581.1"/>
    <property type="molecule type" value="Genomic_DNA"/>
</dbReference>
<proteinExistence type="predicted"/>